<name>A0ABD2QAK5_9PLAT</name>
<dbReference type="AlphaFoldDB" id="A0ABD2QAK5"/>
<keyword evidence="3" id="KW-1185">Reference proteome</keyword>
<comment type="caution">
    <text evidence="2">The sequence shown here is derived from an EMBL/GenBank/DDBJ whole genome shotgun (WGS) entry which is preliminary data.</text>
</comment>
<feature type="region of interest" description="Disordered" evidence="1">
    <location>
        <begin position="117"/>
        <end position="140"/>
    </location>
</feature>
<evidence type="ECO:0000313" key="2">
    <source>
        <dbReference type="EMBL" id="KAL3316438.1"/>
    </source>
</evidence>
<evidence type="ECO:0000313" key="3">
    <source>
        <dbReference type="Proteomes" id="UP001626550"/>
    </source>
</evidence>
<feature type="non-terminal residue" evidence="2">
    <location>
        <position position="140"/>
    </location>
</feature>
<organism evidence="2 3">
    <name type="scientific">Cichlidogyrus casuarinus</name>
    <dbReference type="NCBI Taxonomy" id="1844966"/>
    <lineage>
        <taxon>Eukaryota</taxon>
        <taxon>Metazoa</taxon>
        <taxon>Spiralia</taxon>
        <taxon>Lophotrochozoa</taxon>
        <taxon>Platyhelminthes</taxon>
        <taxon>Monogenea</taxon>
        <taxon>Monopisthocotylea</taxon>
        <taxon>Dactylogyridea</taxon>
        <taxon>Ancyrocephalidae</taxon>
        <taxon>Cichlidogyrus</taxon>
    </lineage>
</organism>
<dbReference type="Proteomes" id="UP001626550">
    <property type="component" value="Unassembled WGS sequence"/>
</dbReference>
<reference evidence="2 3" key="1">
    <citation type="submission" date="2024-11" db="EMBL/GenBank/DDBJ databases">
        <title>Adaptive evolution of stress response genes in parasites aligns with host niche diversity.</title>
        <authorList>
            <person name="Hahn C."/>
            <person name="Resl P."/>
        </authorList>
    </citation>
    <scope>NUCLEOTIDE SEQUENCE [LARGE SCALE GENOMIC DNA]</scope>
    <source>
        <strain evidence="2">EGGRZ-B1_66</strain>
        <tissue evidence="2">Body</tissue>
    </source>
</reference>
<evidence type="ECO:0000256" key="1">
    <source>
        <dbReference type="SAM" id="MobiDB-lite"/>
    </source>
</evidence>
<sequence length="140" mass="15294">MLIAAPTQFPLVPDSIRFPGPAFASNIEPYWQREYYVLTPPQHAYISPVQTFKATPDSIDVDVPEPPPPPSQMTFCYQVPTFIQPSFDRVASPSSNGKEFSPEATSLISYTGSPMQASTVASSGAHSPINRLLPPQQSLQ</sequence>
<protein>
    <submittedName>
        <fullName evidence="2">Uncharacterized protein</fullName>
    </submittedName>
</protein>
<gene>
    <name evidence="2" type="ORF">Ciccas_004912</name>
</gene>
<proteinExistence type="predicted"/>
<dbReference type="EMBL" id="JBJKFK010000539">
    <property type="protein sequence ID" value="KAL3316438.1"/>
    <property type="molecule type" value="Genomic_DNA"/>
</dbReference>
<accession>A0ABD2QAK5</accession>